<dbReference type="InterPro" id="IPR025665">
    <property type="entry name" value="Beta-barrel_OMP_2"/>
</dbReference>
<dbReference type="Pfam" id="PF13568">
    <property type="entry name" value="OMP_b-brl_2"/>
    <property type="match status" value="1"/>
</dbReference>
<sequence>MRLCKHLQKTAELRNMYYLLRKQVLIVVAGLLALSTVQAQNLKTLHRLERENDPFYFGLSLGYASSYLHPSKHAIFLQNDSILTAEPNRSPGYSLRLIATARLSKRFEVRANPGLILGLDRSFTYTLGSRQLFEEPVQTKIIQSNIATFPFHLKFNSDRINNFKVYVLAGVKYDIDLASNAKTRNADDLVKLKKNDFGAEVGIGFNFYLPFVTVSPEIKFSNGLSNIHARDAALKYSSVFDQLRSRMVFFTIHLEQ</sequence>
<protein>
    <submittedName>
        <fullName evidence="2">Outer membrane beta-barrel protein</fullName>
    </submittedName>
</protein>
<dbReference type="Proteomes" id="UP000426027">
    <property type="component" value="Chromosome"/>
</dbReference>
<reference evidence="2 3" key="1">
    <citation type="submission" date="2019-11" db="EMBL/GenBank/DDBJ databases">
        <authorList>
            <person name="Im W.T."/>
        </authorList>
    </citation>
    <scope>NUCLEOTIDE SEQUENCE [LARGE SCALE GENOMIC DNA]</scope>
    <source>
        <strain evidence="2 3">SB-02</strain>
    </source>
</reference>
<name>A0A6I6G8S3_9BACT</name>
<organism evidence="2 3">
    <name type="scientific">Phnomibacter ginsenosidimutans</name>
    <dbReference type="NCBI Taxonomy" id="2676868"/>
    <lineage>
        <taxon>Bacteria</taxon>
        <taxon>Pseudomonadati</taxon>
        <taxon>Bacteroidota</taxon>
        <taxon>Chitinophagia</taxon>
        <taxon>Chitinophagales</taxon>
        <taxon>Chitinophagaceae</taxon>
        <taxon>Phnomibacter</taxon>
    </lineage>
</organism>
<accession>A0A6I6G8S3</accession>
<dbReference type="AlphaFoldDB" id="A0A6I6G8S3"/>
<evidence type="ECO:0000313" key="3">
    <source>
        <dbReference type="Proteomes" id="UP000426027"/>
    </source>
</evidence>
<feature type="domain" description="Outer membrane protein beta-barrel" evidence="1">
    <location>
        <begin position="43"/>
        <end position="228"/>
    </location>
</feature>
<evidence type="ECO:0000259" key="1">
    <source>
        <dbReference type="Pfam" id="PF13568"/>
    </source>
</evidence>
<dbReference type="EMBL" id="CP046566">
    <property type="protein sequence ID" value="QGW28694.1"/>
    <property type="molecule type" value="Genomic_DNA"/>
</dbReference>
<keyword evidence="3" id="KW-1185">Reference proteome</keyword>
<gene>
    <name evidence="2" type="ORF">GLV81_11830</name>
</gene>
<dbReference type="KEGG" id="fls:GLV81_11830"/>
<evidence type="ECO:0000313" key="2">
    <source>
        <dbReference type="EMBL" id="QGW28694.1"/>
    </source>
</evidence>
<proteinExistence type="predicted"/>